<name>A0A6G9YKM1_9NOCA</name>
<dbReference type="Pfam" id="PF02566">
    <property type="entry name" value="OsmC"/>
    <property type="match status" value="1"/>
</dbReference>
<reference evidence="1 2" key="1">
    <citation type="journal article" date="2019" name="ACS Chem. Biol.">
        <title>Identification and Mobilization of a Cryptic Antibiotic Biosynthesis Gene Locus from a Human-Pathogenic Nocardia Isolate.</title>
        <authorList>
            <person name="Herisse M."/>
            <person name="Ishida K."/>
            <person name="Porter J.L."/>
            <person name="Howden B."/>
            <person name="Hertweck C."/>
            <person name="Stinear T.P."/>
            <person name="Pidot S.J."/>
        </authorList>
    </citation>
    <scope>NUCLEOTIDE SEQUENCE [LARGE SCALE GENOMIC DNA]</scope>
    <source>
        <strain evidence="1 2">AUSMDU00012717</strain>
    </source>
</reference>
<dbReference type="EMBL" id="CP046172">
    <property type="protein sequence ID" value="QIS13617.1"/>
    <property type="molecule type" value="Genomic_DNA"/>
</dbReference>
<protein>
    <submittedName>
        <fullName evidence="1">OsmC family peroxiredoxin</fullName>
    </submittedName>
</protein>
<dbReference type="Gene3D" id="3.30.300.20">
    <property type="match status" value="1"/>
</dbReference>
<evidence type="ECO:0000313" key="1">
    <source>
        <dbReference type="EMBL" id="QIS13617.1"/>
    </source>
</evidence>
<dbReference type="InterPro" id="IPR015946">
    <property type="entry name" value="KH_dom-like_a/b"/>
</dbReference>
<keyword evidence="2" id="KW-1185">Reference proteome</keyword>
<dbReference type="Proteomes" id="UP000503540">
    <property type="component" value="Chromosome"/>
</dbReference>
<dbReference type="PANTHER" id="PTHR35368">
    <property type="entry name" value="HYDROPEROXIDE REDUCTASE"/>
    <property type="match status" value="1"/>
</dbReference>
<dbReference type="KEGG" id="nah:F5544_28840"/>
<dbReference type="SUPFAM" id="SSF82784">
    <property type="entry name" value="OsmC-like"/>
    <property type="match status" value="1"/>
</dbReference>
<dbReference type="InterPro" id="IPR052924">
    <property type="entry name" value="OsmC/Ohr_hydroprdx_reductase"/>
</dbReference>
<dbReference type="InterPro" id="IPR036102">
    <property type="entry name" value="OsmC/Ohrsf"/>
</dbReference>
<organism evidence="1 2">
    <name type="scientific">Nocardia arthritidis</name>
    <dbReference type="NCBI Taxonomy" id="228602"/>
    <lineage>
        <taxon>Bacteria</taxon>
        <taxon>Bacillati</taxon>
        <taxon>Actinomycetota</taxon>
        <taxon>Actinomycetes</taxon>
        <taxon>Mycobacteriales</taxon>
        <taxon>Nocardiaceae</taxon>
        <taxon>Nocardia</taxon>
    </lineage>
</organism>
<proteinExistence type="predicted"/>
<dbReference type="InterPro" id="IPR003718">
    <property type="entry name" value="OsmC/Ohr_fam"/>
</dbReference>
<dbReference type="PANTHER" id="PTHR35368:SF1">
    <property type="entry name" value="HYDROPEROXIDE REDUCTASE"/>
    <property type="match status" value="1"/>
</dbReference>
<dbReference type="AlphaFoldDB" id="A0A6G9YKM1"/>
<evidence type="ECO:0000313" key="2">
    <source>
        <dbReference type="Proteomes" id="UP000503540"/>
    </source>
</evidence>
<accession>A0A6G9YKM1</accession>
<gene>
    <name evidence="1" type="ORF">F5544_28840</name>
</gene>
<sequence length="183" mass="19849">MRAGAVGAAIVRKRGRHRMSLTDTVHRIRTTLSRRDDRRQRFAARAEHRTGTPTQVDVRIGGHTVRVDEPMAAGGTDTGPDPIGLALAALGTCQVVTYRFHAARLGVEIDSLAIEVEGLLDMGPVFGFDAATRPGQIRMRAEVSGPDDPGRYRELQRLVEQSCPVLALAQGKTTVISELEIVS</sequence>